<dbReference type="Gene3D" id="1.10.260.40">
    <property type="entry name" value="lambda repressor-like DNA-binding domains"/>
    <property type="match status" value="1"/>
</dbReference>
<dbReference type="Pfam" id="PF00356">
    <property type="entry name" value="LacI"/>
    <property type="match status" value="1"/>
</dbReference>
<dbReference type="RefSeq" id="WP_274151579.1">
    <property type="nucleotide sequence ID" value="NZ_CP117811.1"/>
</dbReference>
<evidence type="ECO:0000256" key="1">
    <source>
        <dbReference type="ARBA" id="ARBA00023015"/>
    </source>
</evidence>
<keyword evidence="3" id="KW-0804">Transcription</keyword>
<keyword evidence="1" id="KW-0805">Transcription regulation</keyword>
<dbReference type="PROSITE" id="PS00356">
    <property type="entry name" value="HTH_LACI_1"/>
    <property type="match status" value="1"/>
</dbReference>
<dbReference type="InterPro" id="IPR028082">
    <property type="entry name" value="Peripla_BP_I"/>
</dbReference>
<dbReference type="PANTHER" id="PTHR30146:SF109">
    <property type="entry name" value="HTH-TYPE TRANSCRIPTIONAL REGULATOR GALS"/>
    <property type="match status" value="1"/>
</dbReference>
<dbReference type="InterPro" id="IPR000843">
    <property type="entry name" value="HTH_LacI"/>
</dbReference>
<dbReference type="SUPFAM" id="SSF47413">
    <property type="entry name" value="lambda repressor-like DNA-binding domains"/>
    <property type="match status" value="1"/>
</dbReference>
<accession>A0ABY7VVG4</accession>
<evidence type="ECO:0000256" key="3">
    <source>
        <dbReference type="ARBA" id="ARBA00023163"/>
    </source>
</evidence>
<dbReference type="GO" id="GO:0003677">
    <property type="term" value="F:DNA binding"/>
    <property type="evidence" value="ECO:0007669"/>
    <property type="project" value="UniProtKB-KW"/>
</dbReference>
<dbReference type="PROSITE" id="PS50932">
    <property type="entry name" value="HTH_LACI_2"/>
    <property type="match status" value="1"/>
</dbReference>
<keyword evidence="2 5" id="KW-0238">DNA-binding</keyword>
<sequence length="335" mass="37322">MTIRELAKASGVSTATVSRMLNKNGFVSKEAEDKINAAMKDNDFQSEKRIKRRATGEGHPKQLNFTMLWTSDIRASMTGTGHDIMLGITETMRVIGANLVVDYIDSDGSVPKCLSDKSCDGIFLHGDHLPKHHADLVKKRPAVWLLQSGDTEYGDRVQPDHWGLGVSAYKNMELQGCKNVCCISHTLDSISLPYWHSRLEGFLHAGKFGKTKYCNINTAYTDPLSSPEDQKNIAIDIVDKLEKISPRPDGIFVANALGSYIHAELKHREITPMKDIYMISGDMDAYGQFLDSETVKIDIQGRQIGKLAAEAMLLRIKNPDMDKIKYFTEASLLTP</sequence>
<proteinExistence type="predicted"/>
<dbReference type="Proteomes" id="UP001214250">
    <property type="component" value="Chromosome 1"/>
</dbReference>
<name>A0ABY7VVG4_9BACT</name>
<dbReference type="EMBL" id="CP117811">
    <property type="protein sequence ID" value="WDE97283.1"/>
    <property type="molecule type" value="Genomic_DNA"/>
</dbReference>
<dbReference type="CDD" id="cd01392">
    <property type="entry name" value="HTH_LacI"/>
    <property type="match status" value="1"/>
</dbReference>
<evidence type="ECO:0000313" key="6">
    <source>
        <dbReference type="Proteomes" id="UP001214250"/>
    </source>
</evidence>
<dbReference type="SMART" id="SM00354">
    <property type="entry name" value="HTH_LACI"/>
    <property type="match status" value="1"/>
</dbReference>
<dbReference type="InterPro" id="IPR010982">
    <property type="entry name" value="Lambda_DNA-bd_dom_sf"/>
</dbReference>
<evidence type="ECO:0000313" key="5">
    <source>
        <dbReference type="EMBL" id="WDE97283.1"/>
    </source>
</evidence>
<dbReference type="Gene3D" id="3.40.50.2300">
    <property type="match status" value="2"/>
</dbReference>
<dbReference type="PANTHER" id="PTHR30146">
    <property type="entry name" value="LACI-RELATED TRANSCRIPTIONAL REPRESSOR"/>
    <property type="match status" value="1"/>
</dbReference>
<evidence type="ECO:0000259" key="4">
    <source>
        <dbReference type="PROSITE" id="PS50932"/>
    </source>
</evidence>
<gene>
    <name evidence="5" type="ORF">PQO03_04870</name>
</gene>
<dbReference type="SUPFAM" id="SSF53822">
    <property type="entry name" value="Periplasmic binding protein-like I"/>
    <property type="match status" value="1"/>
</dbReference>
<protein>
    <submittedName>
        <fullName evidence="5">LacI family DNA-binding transcriptional regulator</fullName>
    </submittedName>
</protein>
<feature type="domain" description="HTH lacI-type" evidence="4">
    <location>
        <begin position="1"/>
        <end position="55"/>
    </location>
</feature>
<keyword evidence="6" id="KW-1185">Reference proteome</keyword>
<reference evidence="5 6" key="1">
    <citation type="submission" date="2023-02" db="EMBL/GenBank/DDBJ databases">
        <title>Genome sequence of Lentisphaera profundi SAORIC-696.</title>
        <authorList>
            <person name="Kim e."/>
            <person name="Cho J.-C."/>
            <person name="Choi A."/>
            <person name="Kang I."/>
        </authorList>
    </citation>
    <scope>NUCLEOTIDE SEQUENCE [LARGE SCALE GENOMIC DNA]</scope>
    <source>
        <strain evidence="5 6">SAORIC-696</strain>
    </source>
</reference>
<evidence type="ECO:0000256" key="2">
    <source>
        <dbReference type="ARBA" id="ARBA00023125"/>
    </source>
</evidence>
<organism evidence="5 6">
    <name type="scientific">Lentisphaera profundi</name>
    <dbReference type="NCBI Taxonomy" id="1658616"/>
    <lineage>
        <taxon>Bacteria</taxon>
        <taxon>Pseudomonadati</taxon>
        <taxon>Lentisphaerota</taxon>
        <taxon>Lentisphaeria</taxon>
        <taxon>Lentisphaerales</taxon>
        <taxon>Lentisphaeraceae</taxon>
        <taxon>Lentisphaera</taxon>
    </lineage>
</organism>